<gene>
    <name evidence="1" type="ORF">EDD39_1092</name>
</gene>
<evidence type="ECO:0000313" key="2">
    <source>
        <dbReference type="Proteomes" id="UP000267408"/>
    </source>
</evidence>
<dbReference type="AlphaFoldDB" id="A0A8G1UFG9"/>
<sequence length="384" mass="40145">MTAQRTARPTGPLGDALSRLPLVPRRHALAVPLEQRVQQLTDLARQAADAEDPATAASVHNRAALLASDRGLPGLARVLCLNHASFYLAHRPLTGDLARLAFEPLVNLAHLDLRAGNGAAALAVLDELARAVAENDDATLPGGLVVPLAGLTASSADRGNVHEWLGGIRVFDGARALVRDGRWSDARLHLKQSTAPGDRLFEARQVAVVAMALEGRTALARALARDTPAEQPWEHAIAAALTVACTLLDGAPAAEQTEAMLHAHTAVVLREGSAVFDTRLALTVADLTTAAGQLPDAARVYLTAVGRTLADPEGYSARDLERHRLADGLPAEQRHRLAAIAAECGVGGPATLSTDHDDRTTAALALATAVITKAAAKSLSPSRP</sequence>
<dbReference type="Proteomes" id="UP000267408">
    <property type="component" value="Unassembled WGS sequence"/>
</dbReference>
<name>A0A8G1UFG9_9ACTN</name>
<protein>
    <submittedName>
        <fullName evidence="1">Uncharacterized protein</fullName>
    </submittedName>
</protein>
<dbReference type="EMBL" id="RJVJ01000001">
    <property type="protein sequence ID" value="ROR42957.1"/>
    <property type="molecule type" value="Genomic_DNA"/>
</dbReference>
<reference evidence="1 2" key="1">
    <citation type="submission" date="2018-11" db="EMBL/GenBank/DDBJ databases">
        <title>Sequencing the genomes of 1000 actinobacteria strains.</title>
        <authorList>
            <person name="Klenk H.-P."/>
        </authorList>
    </citation>
    <scope>NUCLEOTIDE SEQUENCE [LARGE SCALE GENOMIC DNA]</scope>
    <source>
        <strain evidence="1 2">DSM 44780</strain>
    </source>
</reference>
<evidence type="ECO:0000313" key="1">
    <source>
        <dbReference type="EMBL" id="ROR42957.1"/>
    </source>
</evidence>
<organism evidence="1 2">
    <name type="scientific">Kitasatospora cineracea</name>
    <dbReference type="NCBI Taxonomy" id="88074"/>
    <lineage>
        <taxon>Bacteria</taxon>
        <taxon>Bacillati</taxon>
        <taxon>Actinomycetota</taxon>
        <taxon>Actinomycetes</taxon>
        <taxon>Kitasatosporales</taxon>
        <taxon>Streptomycetaceae</taxon>
        <taxon>Kitasatospora</taxon>
    </lineage>
</organism>
<proteinExistence type="predicted"/>
<comment type="caution">
    <text evidence="1">The sequence shown here is derived from an EMBL/GenBank/DDBJ whole genome shotgun (WGS) entry which is preliminary data.</text>
</comment>
<accession>A0A8G1UFG9</accession>
<dbReference type="RefSeq" id="WP_159073107.1">
    <property type="nucleotide sequence ID" value="NZ_RJVJ01000001.1"/>
</dbReference>